<reference evidence="1" key="1">
    <citation type="submission" date="2023-10" db="EMBL/GenBank/DDBJ databases">
        <title>Amphibacter perezi, gen. nov., sp. nov. a novel taxa of the family Comamonadaceae, class Betaproteobacteria isolated from the skin microbiota of Pelophylax perezi from different populations.</title>
        <authorList>
            <person name="Costa S."/>
            <person name="Proenca D.N."/>
            <person name="Lopes I."/>
            <person name="Morais P.V."/>
        </authorList>
    </citation>
    <scope>NUCLEOTIDE SEQUENCE</scope>
    <source>
        <strain evidence="1">SL12-8</strain>
    </source>
</reference>
<gene>
    <name evidence="1" type="ORF">RV045_05770</name>
</gene>
<name>A0ACC6P179_9BURK</name>
<protein>
    <submittedName>
        <fullName evidence="1">Cytochrome d ubiquinol oxidase subunit II</fullName>
    </submittedName>
</protein>
<keyword evidence="2" id="KW-1185">Reference proteome</keyword>
<dbReference type="Proteomes" id="UP001364695">
    <property type="component" value="Unassembled WGS sequence"/>
</dbReference>
<evidence type="ECO:0000313" key="1">
    <source>
        <dbReference type="EMBL" id="MEJ7137942.1"/>
    </source>
</evidence>
<sequence>MSTLPALDTFDAWLPLIFMGLLGTSLLIYALLDGFDLGVGMLLPRATTAQRDQMIASIGPFWDGNGTWLVLGMGLVVVAFPKAQGLIMQQLYLPALALLIGLVLRGVSFDFRIKAPAAQQPMWNGLLFAGSMLASLAQGWMLGRYITGFAEGSAYTAFAALTAITIPATYVLLGACWLVMKTEGELQQDAITWAKIAWPAAVVAVALISIATPWVSPVVRERWFSLPATLALLPVPLVAAGLLLGLRASLNSSRTRGKLCWLPFGQLVGVFVLCAFGLGYSLFPDIVIGRMSAWQGAASPDALKVLLFGVSITLPVILIYTAYVYRVFWGKVRDLRYG</sequence>
<proteinExistence type="predicted"/>
<evidence type="ECO:0000313" key="2">
    <source>
        <dbReference type="Proteomes" id="UP001364695"/>
    </source>
</evidence>
<organism evidence="1 2">
    <name type="scientific">Amphibiibacter pelophylacis</name>
    <dbReference type="NCBI Taxonomy" id="1799477"/>
    <lineage>
        <taxon>Bacteria</taxon>
        <taxon>Pseudomonadati</taxon>
        <taxon>Pseudomonadota</taxon>
        <taxon>Betaproteobacteria</taxon>
        <taxon>Burkholderiales</taxon>
        <taxon>Sphaerotilaceae</taxon>
        <taxon>Amphibiibacter</taxon>
    </lineage>
</organism>
<comment type="caution">
    <text evidence="1">The sequence shown here is derived from an EMBL/GenBank/DDBJ whole genome shotgun (WGS) entry which is preliminary data.</text>
</comment>
<dbReference type="EMBL" id="JAWDIE010000007">
    <property type="protein sequence ID" value="MEJ7137942.1"/>
    <property type="molecule type" value="Genomic_DNA"/>
</dbReference>
<accession>A0ACC6P179</accession>